<dbReference type="GO" id="GO:0008703">
    <property type="term" value="F:5-amino-6-(5-phosphoribosylamino)uracil reductase activity"/>
    <property type="evidence" value="ECO:0007669"/>
    <property type="project" value="InterPro"/>
</dbReference>
<dbReference type="InterPro" id="IPR024072">
    <property type="entry name" value="DHFR-like_dom_sf"/>
</dbReference>
<dbReference type="KEGG" id="celz:E5225_09595"/>
<feature type="region of interest" description="Disordered" evidence="4">
    <location>
        <begin position="46"/>
        <end position="68"/>
    </location>
</feature>
<sequence>MPPALPAYDLLLPRDRAGVLPPRDGEPDLLALFADAEHAGRRHVRGNMVGTLDGGGVGPDGRSNSLSSPADRRLFRVLRALADVVLVGAGTVRAEGYRELPVAVHLRDARAALGRAPGIALAVVTRRGHVPSDVRPGGEPPLVVTGTAGRDAAARAVGAGRVVTVPVRDGALDLAAGLNALAARGLHHVLTEGGPSLLGDLLGAGLVDELCLTTTPLLAGPGAPGLLHGGWRPDPPAGAVLRHLLHADGTLLARWDLAAGRTTRPTATPASDDGPLTPVGSDT</sequence>
<gene>
    <name evidence="6" type="ORF">E5225_09595</name>
</gene>
<dbReference type="InterPro" id="IPR002734">
    <property type="entry name" value="RibDG_C"/>
</dbReference>
<dbReference type="GO" id="GO:0009231">
    <property type="term" value="P:riboflavin biosynthetic process"/>
    <property type="evidence" value="ECO:0007669"/>
    <property type="project" value="InterPro"/>
</dbReference>
<name>A0A4P7SKT7_9CELL</name>
<evidence type="ECO:0000313" key="6">
    <source>
        <dbReference type="EMBL" id="QCB93776.1"/>
    </source>
</evidence>
<dbReference type="RefSeq" id="WP_135975399.1">
    <property type="nucleotide sequence ID" value="NZ_CP039291.1"/>
</dbReference>
<feature type="domain" description="Bacterial bifunctional deaminase-reductase C-terminal" evidence="5">
    <location>
        <begin position="43"/>
        <end position="228"/>
    </location>
</feature>
<keyword evidence="7" id="KW-1185">Reference proteome</keyword>
<evidence type="ECO:0000256" key="1">
    <source>
        <dbReference type="ARBA" id="ARBA00005104"/>
    </source>
</evidence>
<accession>A0A4P7SKT7</accession>
<dbReference type="PANTHER" id="PTHR38011">
    <property type="entry name" value="DIHYDROFOLATE REDUCTASE FAMILY PROTEIN (AFU_ORTHOLOGUE AFUA_8G06820)"/>
    <property type="match status" value="1"/>
</dbReference>
<dbReference type="EMBL" id="CP039291">
    <property type="protein sequence ID" value="QCB93776.1"/>
    <property type="molecule type" value="Genomic_DNA"/>
</dbReference>
<evidence type="ECO:0000256" key="4">
    <source>
        <dbReference type="SAM" id="MobiDB-lite"/>
    </source>
</evidence>
<protein>
    <submittedName>
        <fullName evidence="6">Deaminase</fullName>
    </submittedName>
</protein>
<proteinExistence type="predicted"/>
<dbReference type="Pfam" id="PF01872">
    <property type="entry name" value="RibD_C"/>
    <property type="match status" value="1"/>
</dbReference>
<dbReference type="Gene3D" id="3.40.430.10">
    <property type="entry name" value="Dihydrofolate Reductase, subunit A"/>
    <property type="match status" value="1"/>
</dbReference>
<dbReference type="OrthoDB" id="5243299at2"/>
<dbReference type="Proteomes" id="UP000296469">
    <property type="component" value="Chromosome"/>
</dbReference>
<feature type="region of interest" description="Disordered" evidence="4">
    <location>
        <begin position="262"/>
        <end position="283"/>
    </location>
</feature>
<keyword evidence="2" id="KW-0521">NADP</keyword>
<organism evidence="6 7">
    <name type="scientific">Cellulomonas shaoxiangyii</name>
    <dbReference type="NCBI Taxonomy" id="2566013"/>
    <lineage>
        <taxon>Bacteria</taxon>
        <taxon>Bacillati</taxon>
        <taxon>Actinomycetota</taxon>
        <taxon>Actinomycetes</taxon>
        <taxon>Micrococcales</taxon>
        <taxon>Cellulomonadaceae</taxon>
        <taxon>Cellulomonas</taxon>
    </lineage>
</organism>
<dbReference type="InterPro" id="IPR050765">
    <property type="entry name" value="Riboflavin_Biosynth_HTPR"/>
</dbReference>
<evidence type="ECO:0000256" key="3">
    <source>
        <dbReference type="ARBA" id="ARBA00023002"/>
    </source>
</evidence>
<reference evidence="6 7" key="1">
    <citation type="submission" date="2019-04" db="EMBL/GenBank/DDBJ databases">
        <title>Isolation and identification of Cellulomonas shaoxiangyii sp. Nov. isolated from feces of the Tibetan antelopes (Pantholops hodgsonii) in the Qinghai-Tibet plateau of China.</title>
        <authorList>
            <person name="Tian Z."/>
        </authorList>
    </citation>
    <scope>NUCLEOTIDE SEQUENCE [LARGE SCALE GENOMIC DNA]</scope>
    <source>
        <strain evidence="6 7">Z28</strain>
    </source>
</reference>
<evidence type="ECO:0000313" key="7">
    <source>
        <dbReference type="Proteomes" id="UP000296469"/>
    </source>
</evidence>
<dbReference type="SUPFAM" id="SSF53597">
    <property type="entry name" value="Dihydrofolate reductase-like"/>
    <property type="match status" value="1"/>
</dbReference>
<comment type="pathway">
    <text evidence="1">Cofactor biosynthesis; riboflavin biosynthesis.</text>
</comment>
<dbReference type="AlphaFoldDB" id="A0A4P7SKT7"/>
<evidence type="ECO:0000256" key="2">
    <source>
        <dbReference type="ARBA" id="ARBA00022857"/>
    </source>
</evidence>
<evidence type="ECO:0000259" key="5">
    <source>
        <dbReference type="Pfam" id="PF01872"/>
    </source>
</evidence>
<keyword evidence="3" id="KW-0560">Oxidoreductase</keyword>
<dbReference type="PANTHER" id="PTHR38011:SF7">
    <property type="entry name" value="2,5-DIAMINO-6-RIBOSYLAMINO-4(3H)-PYRIMIDINONE 5'-PHOSPHATE REDUCTASE"/>
    <property type="match status" value="1"/>
</dbReference>